<keyword evidence="3" id="KW-1185">Reference proteome</keyword>
<dbReference type="SMART" id="SM00062">
    <property type="entry name" value="PBPb"/>
    <property type="match status" value="1"/>
</dbReference>
<accession>A0ABT5UBH3</accession>
<comment type="caution">
    <text evidence="2">The sequence shown here is derived from an EMBL/GenBank/DDBJ whole genome shotgun (WGS) entry which is preliminary data.</text>
</comment>
<reference evidence="2 3" key="1">
    <citation type="submission" date="2022-11" db="EMBL/GenBank/DDBJ databases">
        <title>Spartinivicinus poritis sp. nov., isolated from scleractinian coral Porites lutea.</title>
        <authorList>
            <person name="Zhang G."/>
            <person name="Cai L."/>
            <person name="Wei Q."/>
        </authorList>
    </citation>
    <scope>NUCLEOTIDE SEQUENCE [LARGE SCALE GENOMIC DNA]</scope>
    <source>
        <strain evidence="2 3">A2-2</strain>
    </source>
</reference>
<dbReference type="PANTHER" id="PTHR38834:SF3">
    <property type="entry name" value="SOLUTE-BINDING PROTEIN FAMILY 3_N-TERMINAL DOMAIN-CONTAINING PROTEIN"/>
    <property type="match status" value="1"/>
</dbReference>
<feature type="domain" description="Solute-binding protein family 3/N-terminal" evidence="1">
    <location>
        <begin position="25"/>
        <end position="261"/>
    </location>
</feature>
<dbReference type="Proteomes" id="UP001528823">
    <property type="component" value="Unassembled WGS sequence"/>
</dbReference>
<dbReference type="Gene3D" id="3.40.190.10">
    <property type="entry name" value="Periplasmic binding protein-like II"/>
    <property type="match status" value="2"/>
</dbReference>
<dbReference type="EMBL" id="JAPMOU010000023">
    <property type="protein sequence ID" value="MDE1463736.1"/>
    <property type="molecule type" value="Genomic_DNA"/>
</dbReference>
<dbReference type="RefSeq" id="WP_274690071.1">
    <property type="nucleotide sequence ID" value="NZ_JAPMOU010000023.1"/>
</dbReference>
<name>A0ABT5UBH3_9GAMM</name>
<protein>
    <submittedName>
        <fullName evidence="2">Transporter substrate-binding domain-containing protein</fullName>
    </submittedName>
</protein>
<evidence type="ECO:0000313" key="2">
    <source>
        <dbReference type="EMBL" id="MDE1463736.1"/>
    </source>
</evidence>
<dbReference type="InterPro" id="IPR001638">
    <property type="entry name" value="Solute-binding_3/MltF_N"/>
</dbReference>
<evidence type="ECO:0000313" key="3">
    <source>
        <dbReference type="Proteomes" id="UP001528823"/>
    </source>
</evidence>
<gene>
    <name evidence="2" type="ORF">ORQ98_17415</name>
</gene>
<dbReference type="SUPFAM" id="SSF53850">
    <property type="entry name" value="Periplasmic binding protein-like II"/>
    <property type="match status" value="1"/>
</dbReference>
<dbReference type="Pfam" id="PF00497">
    <property type="entry name" value="SBP_bac_3"/>
    <property type="match status" value="1"/>
</dbReference>
<dbReference type="PANTHER" id="PTHR38834">
    <property type="entry name" value="PERIPLASMIC SUBSTRATE BINDING PROTEIN FAMILY 3"/>
    <property type="match status" value="1"/>
</dbReference>
<evidence type="ECO:0000259" key="1">
    <source>
        <dbReference type="SMART" id="SM00062"/>
    </source>
</evidence>
<sequence length="261" mass="30358">MPKLLFLLFLVGLTIIRTVFPDNRYITAATLQYPPYEYSENDIPKGLAIDIIREIFKRTTPTREVKFYFYPWARAVIQVKTGKNDILFNAGKNKTRQQWGRYVNSTLILQQYALFTRKGSNISLTSDLLNTQQYSIGIRRGYLYGSGALRQALDKGKFKTIYKTDSVEQSVHMLLAGRTDFFVADIIPTLYYLRKQALIDKLEMIKTPNNKNLIVLEWPTYLLFSKKNFSKKFVANVEAILNNMKKDGTYSSIYQHYTTYN</sequence>
<organism evidence="2 3">
    <name type="scientific">Spartinivicinus poritis</name>
    <dbReference type="NCBI Taxonomy" id="2994640"/>
    <lineage>
        <taxon>Bacteria</taxon>
        <taxon>Pseudomonadati</taxon>
        <taxon>Pseudomonadota</taxon>
        <taxon>Gammaproteobacteria</taxon>
        <taxon>Oceanospirillales</taxon>
        <taxon>Zooshikellaceae</taxon>
        <taxon>Spartinivicinus</taxon>
    </lineage>
</organism>
<proteinExistence type="predicted"/>